<dbReference type="AlphaFoldDB" id="A0A431TPZ7"/>
<name>A0A431TPZ7_9BURK</name>
<dbReference type="OrthoDB" id="4392084at2"/>
<evidence type="ECO:0000313" key="2">
    <source>
        <dbReference type="EMBL" id="RTQ35638.1"/>
    </source>
</evidence>
<dbReference type="RefSeq" id="WP_126470990.1">
    <property type="nucleotide sequence ID" value="NZ_RXOE01000002.1"/>
</dbReference>
<sequence length="357" mass="39605">MFDKRALIVGVTGIVGNNLARQLLAEGGWEVLGISRKPPSGLSRVKHVALDVLDAEATRRALADARPTHVFFCTWTRMSSEAENCRVNGAMVRHVLDAVSGPGQVSVRHVALVTGTKNYLGPFDMYARNQPETPFREDQPRLPIDNFYYVQEDVVFEFAARNGWSWSVHRPHTIVGYAVGNAMNIGVTLAVYASVCKAHGRPFLFPGSPTQHAGLSDVTDARLLARHLAWAATAPAARNEAFNVANGDVFRWKRLWSVIGGYFGLEAAPYPGAQVPLLQQMADMAPLWSGLVQAHRLQPHGIDELASAWHTDLDLGRPMECVNDMNKSRRLGFLGFQDTERSFLDLFDQLRHERIIP</sequence>
<dbReference type="SMR" id="A0A431TPZ7"/>
<dbReference type="Gene3D" id="3.40.50.720">
    <property type="entry name" value="NAD(P)-binding Rossmann-like Domain"/>
    <property type="match status" value="1"/>
</dbReference>
<evidence type="ECO:0000313" key="3">
    <source>
        <dbReference type="Proteomes" id="UP000267418"/>
    </source>
</evidence>
<dbReference type="InterPro" id="IPR036291">
    <property type="entry name" value="NAD(P)-bd_dom_sf"/>
</dbReference>
<dbReference type="SUPFAM" id="SSF51735">
    <property type="entry name" value="NAD(P)-binding Rossmann-fold domains"/>
    <property type="match status" value="1"/>
</dbReference>
<dbReference type="InterPro" id="IPR055222">
    <property type="entry name" value="PRISE-like_Rossmann-fold"/>
</dbReference>
<keyword evidence="3" id="KW-1185">Reference proteome</keyword>
<proteinExistence type="predicted"/>
<reference evidence="2 3" key="1">
    <citation type="submission" date="2018-12" db="EMBL/GenBank/DDBJ databases">
        <title>The genome of Variovorax gossypii DSM 100435.</title>
        <authorList>
            <person name="Gao J."/>
            <person name="Sun J."/>
        </authorList>
    </citation>
    <scope>NUCLEOTIDE SEQUENCE [LARGE SCALE GENOMIC DNA]</scope>
    <source>
        <strain evidence="2 3">DSM 100435</strain>
    </source>
</reference>
<gene>
    <name evidence="2" type="ORF">EJP69_14935</name>
</gene>
<comment type="caution">
    <text evidence="2">The sequence shown here is derived from an EMBL/GenBank/DDBJ whole genome shotgun (WGS) entry which is preliminary data.</text>
</comment>
<protein>
    <submittedName>
        <fullName evidence="2">SDR family oxidoreductase</fullName>
    </submittedName>
</protein>
<accession>A0A431TPZ7</accession>
<dbReference type="PANTHER" id="PTHR32487:SF0">
    <property type="entry name" value="3-OXO-DELTA(4,5)-STEROID 5-BETA-REDUCTASE"/>
    <property type="match status" value="1"/>
</dbReference>
<dbReference type="Pfam" id="PF22917">
    <property type="entry name" value="PRISE"/>
    <property type="match status" value="1"/>
</dbReference>
<dbReference type="CDD" id="cd08948">
    <property type="entry name" value="5beta-POR_like_SDR_a"/>
    <property type="match status" value="1"/>
</dbReference>
<dbReference type="EMBL" id="RXOE01000002">
    <property type="protein sequence ID" value="RTQ35638.1"/>
    <property type="molecule type" value="Genomic_DNA"/>
</dbReference>
<organism evidence="2 3">
    <name type="scientific">Variovorax gossypii</name>
    <dbReference type="NCBI Taxonomy" id="1679495"/>
    <lineage>
        <taxon>Bacteria</taxon>
        <taxon>Pseudomonadati</taxon>
        <taxon>Pseudomonadota</taxon>
        <taxon>Betaproteobacteria</taxon>
        <taxon>Burkholderiales</taxon>
        <taxon>Comamonadaceae</taxon>
        <taxon>Variovorax</taxon>
    </lineage>
</organism>
<dbReference type="PANTHER" id="PTHR32487">
    <property type="entry name" value="3-OXO-DELTA(4,5)-STEROID 5-BETA-REDUCTASE"/>
    <property type="match status" value="1"/>
</dbReference>
<feature type="domain" description="PRISE-like Rossmann-fold" evidence="1">
    <location>
        <begin position="49"/>
        <end position="357"/>
    </location>
</feature>
<dbReference type="Proteomes" id="UP000267418">
    <property type="component" value="Unassembled WGS sequence"/>
</dbReference>
<evidence type="ECO:0000259" key="1">
    <source>
        <dbReference type="Pfam" id="PF22917"/>
    </source>
</evidence>